<dbReference type="RefSeq" id="WP_249306411.1">
    <property type="nucleotide sequence ID" value="NZ_JACRSZ010000001.1"/>
</dbReference>
<dbReference type="PANTHER" id="PTHR43179:SF7">
    <property type="entry name" value="RHAMNOSYLTRANSFERASE WBBL"/>
    <property type="match status" value="1"/>
</dbReference>
<evidence type="ECO:0000259" key="1">
    <source>
        <dbReference type="Pfam" id="PF00535"/>
    </source>
</evidence>
<protein>
    <submittedName>
        <fullName evidence="2">Glycosyltransferase family 2 protein</fullName>
    </submittedName>
</protein>
<dbReference type="InterPro" id="IPR001173">
    <property type="entry name" value="Glyco_trans_2-like"/>
</dbReference>
<accession>A0ABR7N589</accession>
<evidence type="ECO:0000313" key="2">
    <source>
        <dbReference type="EMBL" id="MBC8571560.1"/>
    </source>
</evidence>
<feature type="domain" description="Glycosyltransferase 2-like" evidence="1">
    <location>
        <begin position="149"/>
        <end position="268"/>
    </location>
</feature>
<dbReference type="Proteomes" id="UP000657421">
    <property type="component" value="Unassembled WGS sequence"/>
</dbReference>
<dbReference type="EMBL" id="JACRSZ010000001">
    <property type="protein sequence ID" value="MBC8571560.1"/>
    <property type="molecule type" value="Genomic_DNA"/>
</dbReference>
<reference evidence="2 3" key="1">
    <citation type="submission" date="2020-08" db="EMBL/GenBank/DDBJ databases">
        <title>Genome public.</title>
        <authorList>
            <person name="Liu C."/>
            <person name="Sun Q."/>
        </authorList>
    </citation>
    <scope>NUCLEOTIDE SEQUENCE [LARGE SCALE GENOMIC DNA]</scope>
    <source>
        <strain evidence="2 3">NSJ-46</strain>
    </source>
</reference>
<dbReference type="PANTHER" id="PTHR43179">
    <property type="entry name" value="RHAMNOSYLTRANSFERASE WBBL"/>
    <property type="match status" value="1"/>
</dbReference>
<dbReference type="SUPFAM" id="SSF53448">
    <property type="entry name" value="Nucleotide-diphospho-sugar transferases"/>
    <property type="match status" value="2"/>
</dbReference>
<dbReference type="InterPro" id="IPR029044">
    <property type="entry name" value="Nucleotide-diphossugar_trans"/>
</dbReference>
<sequence>MGRKEYSTQWGKVFRSISPAYIKKGYRYLKRHGMKQFLIRLTERFQQEDIDYETWFGLNRASEKELEEQRKRVWEQTPKISIVVPVYRTPEVFLREMIDSVQKQTYTEWELCIADASPTGEKLREELGKLRGKKKKEAIMAVPEKETELTALIREYQIRDGRIRYQMLKENRSIAENSNAALEMATGDFVCLLDHDDLLEPDALYEVADKIVQDDRVDVIYTDEDKINSKGTKHLTPNMKPDFNLDLLRSNNYICHLFVVRRIIVEKVGGFRKEFDGAQDYDFIFRCTEEADRIAHVHKVLYHWRTHEKSTSDNPDSKLYAFHAGKRAVEAHLQRMGVHASVEETCDLGYYRVRYQVTGRPMVSILIPNKDQLATLKKCLKSIWDKTEYENYEILIIENNSTEKETFEFYKKVDGRQHVRVLYWDKEFNYSAINNFGAAQAKGEYLLLLNNDTEVITRGWMKELLSHCQRPEVGMVGAKLYFPDNTIQSAGTIIGMGGMADHAFVNMDRKKSGYMHRASIQVDMSGVTAACAMVKRSIYEEVGGLEEKLTVAFNDVDLGLKIVTAGYLIVFDPYAELYHYESKSRGVNDEKKERHAKEVRYTQEKWADFLAAGDPCYNQNLTLAKHNFSLRK</sequence>
<dbReference type="CDD" id="cd04186">
    <property type="entry name" value="GT_2_like_c"/>
    <property type="match status" value="1"/>
</dbReference>
<gene>
    <name evidence="2" type="ORF">H8716_00450</name>
</gene>
<name>A0ABR7N589_9FIRM</name>
<dbReference type="CDD" id="cd04184">
    <property type="entry name" value="GT2_RfbC_Mx_like"/>
    <property type="match status" value="1"/>
</dbReference>
<dbReference type="Gene3D" id="3.90.550.10">
    <property type="entry name" value="Spore Coat Polysaccharide Biosynthesis Protein SpsA, Chain A"/>
    <property type="match status" value="3"/>
</dbReference>
<evidence type="ECO:0000313" key="3">
    <source>
        <dbReference type="Proteomes" id="UP000657421"/>
    </source>
</evidence>
<dbReference type="Pfam" id="PF00535">
    <property type="entry name" value="Glycos_transf_2"/>
    <property type="match status" value="2"/>
</dbReference>
<keyword evidence="3" id="KW-1185">Reference proteome</keyword>
<comment type="caution">
    <text evidence="2">The sequence shown here is derived from an EMBL/GenBank/DDBJ whole genome shotgun (WGS) entry which is preliminary data.</text>
</comment>
<organism evidence="2 3">
    <name type="scientific">Jingyaoa shaoxingensis</name>
    <dbReference type="NCBI Taxonomy" id="2763671"/>
    <lineage>
        <taxon>Bacteria</taxon>
        <taxon>Bacillati</taxon>
        <taxon>Bacillota</taxon>
        <taxon>Clostridia</taxon>
        <taxon>Lachnospirales</taxon>
        <taxon>Lachnospiraceae</taxon>
        <taxon>Jingyaoa</taxon>
    </lineage>
</organism>
<feature type="domain" description="Glycosyltransferase 2-like" evidence="1">
    <location>
        <begin position="364"/>
        <end position="542"/>
    </location>
</feature>
<proteinExistence type="predicted"/>